<dbReference type="InterPro" id="IPR008969">
    <property type="entry name" value="CarboxyPept-like_regulatory"/>
</dbReference>
<keyword evidence="7" id="KW-1185">Reference proteome</keyword>
<evidence type="ECO:0000256" key="2">
    <source>
        <dbReference type="ARBA" id="ARBA00023136"/>
    </source>
</evidence>
<reference evidence="6 7" key="1">
    <citation type="submission" date="2018-07" db="EMBL/GenBank/DDBJ databases">
        <title>Dyadobacter roseus sp. nov., isolated from rose rhizosphere soil.</title>
        <authorList>
            <person name="Chen L."/>
        </authorList>
    </citation>
    <scope>NUCLEOTIDE SEQUENCE [LARGE SCALE GENOMIC DNA]</scope>
    <source>
        <strain evidence="6 7">RS19</strain>
    </source>
</reference>
<gene>
    <name evidence="6" type="ORF">DSL64_03555</name>
</gene>
<dbReference type="AlphaFoldDB" id="A0A3D8YFT0"/>
<dbReference type="InterPro" id="IPR037066">
    <property type="entry name" value="Plug_dom_sf"/>
</dbReference>
<dbReference type="Gene3D" id="2.170.130.10">
    <property type="entry name" value="TonB-dependent receptor, plug domain"/>
    <property type="match status" value="1"/>
</dbReference>
<dbReference type="OrthoDB" id="720889at2"/>
<dbReference type="Proteomes" id="UP000256373">
    <property type="component" value="Unassembled WGS sequence"/>
</dbReference>
<feature type="signal peptide" evidence="4">
    <location>
        <begin position="1"/>
        <end position="20"/>
    </location>
</feature>
<name>A0A3D8YFT0_9BACT</name>
<organism evidence="6 7">
    <name type="scientific">Dyadobacter luteus</name>
    <dbReference type="NCBI Taxonomy" id="2259619"/>
    <lineage>
        <taxon>Bacteria</taxon>
        <taxon>Pseudomonadati</taxon>
        <taxon>Bacteroidota</taxon>
        <taxon>Cytophagia</taxon>
        <taxon>Cytophagales</taxon>
        <taxon>Spirosomataceae</taxon>
        <taxon>Dyadobacter</taxon>
    </lineage>
</organism>
<keyword evidence="4" id="KW-0732">Signal</keyword>
<dbReference type="EMBL" id="QNUL01000002">
    <property type="protein sequence ID" value="REA63532.1"/>
    <property type="molecule type" value="Genomic_DNA"/>
</dbReference>
<accession>A0A3D8YFT0</accession>
<feature type="domain" description="Outer membrane protein beta-barrel" evidence="5">
    <location>
        <begin position="381"/>
        <end position="776"/>
    </location>
</feature>
<evidence type="ECO:0000256" key="3">
    <source>
        <dbReference type="ARBA" id="ARBA00023237"/>
    </source>
</evidence>
<dbReference type="PANTHER" id="PTHR40980:SF4">
    <property type="entry name" value="TONB-DEPENDENT RECEPTOR-LIKE BETA-BARREL DOMAIN-CONTAINING PROTEIN"/>
    <property type="match status" value="1"/>
</dbReference>
<keyword evidence="3" id="KW-0998">Cell outer membrane</keyword>
<dbReference type="PANTHER" id="PTHR40980">
    <property type="entry name" value="PLUG DOMAIN-CONTAINING PROTEIN"/>
    <property type="match status" value="1"/>
</dbReference>
<evidence type="ECO:0000256" key="1">
    <source>
        <dbReference type="ARBA" id="ARBA00004442"/>
    </source>
</evidence>
<dbReference type="Gene3D" id="2.40.170.20">
    <property type="entry name" value="TonB-dependent receptor, beta-barrel domain"/>
    <property type="match status" value="1"/>
</dbReference>
<dbReference type="GO" id="GO:0009279">
    <property type="term" value="C:cell outer membrane"/>
    <property type="evidence" value="ECO:0007669"/>
    <property type="project" value="UniProtKB-SubCell"/>
</dbReference>
<dbReference type="InterPro" id="IPR036942">
    <property type="entry name" value="Beta-barrel_TonB_sf"/>
</dbReference>
<evidence type="ECO:0000313" key="7">
    <source>
        <dbReference type="Proteomes" id="UP000256373"/>
    </source>
</evidence>
<feature type="chain" id="PRO_5017631287" description="Outer membrane protein beta-barrel domain-containing protein" evidence="4">
    <location>
        <begin position="21"/>
        <end position="801"/>
    </location>
</feature>
<sequence>MKRFLFSLTPLLISASLVNGQTLQIQGVAVDGGNQKPVEFATVTIYKAADSLIVQGALTDSSGHFRVGSLQPGSYLVSISSLEYAKLYKGPIEIKGDSNVVDLGHVGMFADQKVLREVTVRGERSLVEQRPDGLVVNLENSILSKGRNGTELLGVLPLIQVGNSGDISVRGKSNVLVLIDNRPYYGQTLNMMLSNMKSEDVIKVEVITNPPAKYDAAASGGVVNIVTRRSLQNGWTGQFDGAVSQGRRLRYRPRLNMGYRYEKFSMSANVGYGYYYGENNQHLTNLFQSDNQLFDNRGVHEYKKITIPVSLGVSYNLSKSSSVGLTFDYNNNDNRDYINETAKFRLFNENSPLLSGTQSNTQGSASNSLFNYSAYYEGKFKKSSLNFIGTFSNYDNSGNSNISYNDFDRNLDKVENSDTDIKTSNRADIRLLVSQIDYSYEVGTHTSLEVGVKGLYTESDNAIRQFQTRNGVTQPIDNQFENSGYKERILAAYLGMSHQVGKVKLNASIRAEQTDSDVRFVGKRDFLDWFPSLLLHSKPSENYQWGVSFSRKINRPPFSILIPFVSYSGKYAIRQGNPALTPQYNNNFEFSQTFKGLNVILGYTHIKDAMFDIPKIDDQTKVTTFLYQNMDKQSQYSLSVTMPFTTVKGVNSSLTLFGSYSVLSDPGLNQNIAFSNSLWSGYVQVVNTIALPHKWKGEVLFYYQAPRIEGIDRLRSNSSLDLGIGRPIFNARGNIKLSVSDLFLQRRWRGSAFYGNVNMTVDNFYDTRRVQLAFSYGLGKKTVKRVREKSLGNEEQRGRMQ</sequence>
<proteinExistence type="predicted"/>
<dbReference type="SUPFAM" id="SSF49464">
    <property type="entry name" value="Carboxypeptidase regulatory domain-like"/>
    <property type="match status" value="1"/>
</dbReference>
<dbReference type="Pfam" id="PF14905">
    <property type="entry name" value="OMP_b-brl_3"/>
    <property type="match status" value="1"/>
</dbReference>
<protein>
    <recommendedName>
        <fullName evidence="5">Outer membrane protein beta-barrel domain-containing protein</fullName>
    </recommendedName>
</protein>
<evidence type="ECO:0000256" key="4">
    <source>
        <dbReference type="SAM" id="SignalP"/>
    </source>
</evidence>
<dbReference type="InterPro" id="IPR041700">
    <property type="entry name" value="OMP_b-brl_3"/>
</dbReference>
<dbReference type="Gene3D" id="2.60.40.1120">
    <property type="entry name" value="Carboxypeptidase-like, regulatory domain"/>
    <property type="match status" value="1"/>
</dbReference>
<dbReference type="RefSeq" id="WP_115829280.1">
    <property type="nucleotide sequence ID" value="NZ_QNUL01000002.1"/>
</dbReference>
<comment type="caution">
    <text evidence="6">The sequence shown here is derived from an EMBL/GenBank/DDBJ whole genome shotgun (WGS) entry which is preliminary data.</text>
</comment>
<comment type="subcellular location">
    <subcellularLocation>
        <location evidence="1">Cell outer membrane</location>
    </subcellularLocation>
</comment>
<evidence type="ECO:0000259" key="5">
    <source>
        <dbReference type="Pfam" id="PF14905"/>
    </source>
</evidence>
<dbReference type="Pfam" id="PF13620">
    <property type="entry name" value="CarboxypepD_reg"/>
    <property type="match status" value="1"/>
</dbReference>
<evidence type="ECO:0000313" key="6">
    <source>
        <dbReference type="EMBL" id="REA63532.1"/>
    </source>
</evidence>
<keyword evidence="2" id="KW-0472">Membrane</keyword>
<dbReference type="SUPFAM" id="SSF56935">
    <property type="entry name" value="Porins"/>
    <property type="match status" value="1"/>
</dbReference>